<evidence type="ECO:0000256" key="7">
    <source>
        <dbReference type="ARBA" id="ARBA00022927"/>
    </source>
</evidence>
<feature type="compositionally biased region" description="Pro residues" evidence="10">
    <location>
        <begin position="93"/>
        <end position="117"/>
    </location>
</feature>
<sequence>MTTHILSSQTLRYRRVRSTAASLAHRDLALGGREEHPAAALFSPRNAGFVAVLIALHLAVAWRPWSQAPDTPAKPQAVELELARPLPMAAAPKPLPPAPPQRTPAPKPVAPVAPAPAPRESVPTNTTPAPDNSASSKAEITPAPAPAPVRSEPPPPVETQAVGKMGYQNNPAPIYPDAALERELEGTVWLRVRVLANGRAASVEVQQTSGWRVLDDAAVRTVRNWLFVPASRGGTNVDGWASVPIVFKLGK</sequence>
<feature type="compositionally biased region" description="Pro residues" evidence="10">
    <location>
        <begin position="143"/>
        <end position="157"/>
    </location>
</feature>
<dbReference type="EMBL" id="JBDIVE010000004">
    <property type="protein sequence ID" value="MEN3068642.1"/>
    <property type="molecule type" value="Genomic_DNA"/>
</dbReference>
<dbReference type="Pfam" id="PF03544">
    <property type="entry name" value="TonB_C"/>
    <property type="match status" value="1"/>
</dbReference>
<feature type="region of interest" description="Disordered" evidence="10">
    <location>
        <begin position="89"/>
        <end position="157"/>
    </location>
</feature>
<dbReference type="SUPFAM" id="SSF74653">
    <property type="entry name" value="TolA/TonB C-terminal domain"/>
    <property type="match status" value="1"/>
</dbReference>
<feature type="domain" description="TonB C-terminal" evidence="11">
    <location>
        <begin position="160"/>
        <end position="251"/>
    </location>
</feature>
<protein>
    <submittedName>
        <fullName evidence="12">Energy transducer TonB</fullName>
    </submittedName>
</protein>
<organism evidence="12 13">
    <name type="scientific">Uliginosibacterium sediminicola</name>
    <dbReference type="NCBI Taxonomy" id="2024550"/>
    <lineage>
        <taxon>Bacteria</taxon>
        <taxon>Pseudomonadati</taxon>
        <taxon>Pseudomonadota</taxon>
        <taxon>Betaproteobacteria</taxon>
        <taxon>Rhodocyclales</taxon>
        <taxon>Zoogloeaceae</taxon>
        <taxon>Uliginosibacterium</taxon>
    </lineage>
</organism>
<evidence type="ECO:0000313" key="12">
    <source>
        <dbReference type="EMBL" id="MEN3068642.1"/>
    </source>
</evidence>
<keyword evidence="5" id="KW-0997">Cell inner membrane</keyword>
<comment type="similarity">
    <text evidence="2">Belongs to the TonB family.</text>
</comment>
<evidence type="ECO:0000256" key="8">
    <source>
        <dbReference type="ARBA" id="ARBA00022989"/>
    </source>
</evidence>
<proteinExistence type="inferred from homology"/>
<evidence type="ECO:0000259" key="11">
    <source>
        <dbReference type="PROSITE" id="PS52015"/>
    </source>
</evidence>
<evidence type="ECO:0000313" key="13">
    <source>
        <dbReference type="Proteomes" id="UP001410394"/>
    </source>
</evidence>
<evidence type="ECO:0000256" key="5">
    <source>
        <dbReference type="ARBA" id="ARBA00022519"/>
    </source>
</evidence>
<keyword evidence="4" id="KW-1003">Cell membrane</keyword>
<dbReference type="RefSeq" id="WP_345919414.1">
    <property type="nucleotide sequence ID" value="NZ_JBDIVE010000004.1"/>
</dbReference>
<dbReference type="InterPro" id="IPR037682">
    <property type="entry name" value="TonB_C"/>
</dbReference>
<dbReference type="PROSITE" id="PS52015">
    <property type="entry name" value="TONB_CTD"/>
    <property type="match status" value="1"/>
</dbReference>
<evidence type="ECO:0000256" key="1">
    <source>
        <dbReference type="ARBA" id="ARBA00004383"/>
    </source>
</evidence>
<evidence type="ECO:0000256" key="9">
    <source>
        <dbReference type="ARBA" id="ARBA00023136"/>
    </source>
</evidence>
<evidence type="ECO:0000256" key="4">
    <source>
        <dbReference type="ARBA" id="ARBA00022475"/>
    </source>
</evidence>
<accession>A0ABU9YY54</accession>
<dbReference type="NCBIfam" id="TIGR01352">
    <property type="entry name" value="tonB_Cterm"/>
    <property type="match status" value="1"/>
</dbReference>
<feature type="compositionally biased region" description="Polar residues" evidence="10">
    <location>
        <begin position="122"/>
        <end position="138"/>
    </location>
</feature>
<evidence type="ECO:0000256" key="10">
    <source>
        <dbReference type="SAM" id="MobiDB-lite"/>
    </source>
</evidence>
<dbReference type="InterPro" id="IPR006260">
    <property type="entry name" value="TonB/TolA_C"/>
</dbReference>
<keyword evidence="7" id="KW-0653">Protein transport</keyword>
<dbReference type="Gene3D" id="3.30.1150.10">
    <property type="match status" value="1"/>
</dbReference>
<evidence type="ECO:0000256" key="6">
    <source>
        <dbReference type="ARBA" id="ARBA00022692"/>
    </source>
</evidence>
<comment type="subcellular location">
    <subcellularLocation>
        <location evidence="1">Cell inner membrane</location>
        <topology evidence="1">Single-pass membrane protein</topology>
        <orientation evidence="1">Periplasmic side</orientation>
    </subcellularLocation>
</comment>
<comment type="caution">
    <text evidence="12">The sequence shown here is derived from an EMBL/GenBank/DDBJ whole genome shotgun (WGS) entry which is preliminary data.</text>
</comment>
<evidence type="ECO:0000256" key="3">
    <source>
        <dbReference type="ARBA" id="ARBA00022448"/>
    </source>
</evidence>
<name>A0ABU9YY54_9RHOO</name>
<dbReference type="PANTHER" id="PTHR33446:SF2">
    <property type="entry name" value="PROTEIN TONB"/>
    <property type="match status" value="1"/>
</dbReference>
<keyword evidence="8" id="KW-1133">Transmembrane helix</keyword>
<dbReference type="Proteomes" id="UP001410394">
    <property type="component" value="Unassembled WGS sequence"/>
</dbReference>
<reference evidence="12 13" key="1">
    <citation type="journal article" date="2018" name="Int. J. Syst. Evol. Microbiol.">
        <title>Uliginosibacterium sediminicola sp. nov., isolated from freshwater sediment.</title>
        <authorList>
            <person name="Hwang W.M."/>
            <person name="Kim S.M."/>
            <person name="Kang K."/>
            <person name="Ahn T.Y."/>
        </authorList>
    </citation>
    <scope>NUCLEOTIDE SEQUENCE [LARGE SCALE GENOMIC DNA]</scope>
    <source>
        <strain evidence="12 13">M1-21</strain>
    </source>
</reference>
<keyword evidence="3" id="KW-0813">Transport</keyword>
<keyword evidence="13" id="KW-1185">Reference proteome</keyword>
<dbReference type="InterPro" id="IPR051045">
    <property type="entry name" value="TonB-dependent_transducer"/>
</dbReference>
<keyword evidence="6" id="KW-0812">Transmembrane</keyword>
<keyword evidence="9" id="KW-0472">Membrane</keyword>
<dbReference type="PANTHER" id="PTHR33446">
    <property type="entry name" value="PROTEIN TONB-RELATED"/>
    <property type="match status" value="1"/>
</dbReference>
<evidence type="ECO:0000256" key="2">
    <source>
        <dbReference type="ARBA" id="ARBA00006555"/>
    </source>
</evidence>
<gene>
    <name evidence="12" type="ORF">ABDB84_09145</name>
</gene>